<feature type="compositionally biased region" description="Basic and acidic residues" evidence="1">
    <location>
        <begin position="545"/>
        <end position="569"/>
    </location>
</feature>
<keyword evidence="2" id="KW-1133">Transmembrane helix</keyword>
<evidence type="ECO:0000256" key="2">
    <source>
        <dbReference type="SAM" id="Phobius"/>
    </source>
</evidence>
<feature type="region of interest" description="Disordered" evidence="1">
    <location>
        <begin position="543"/>
        <end position="587"/>
    </location>
</feature>
<evidence type="ECO:0000313" key="4">
    <source>
        <dbReference type="Proteomes" id="UP001190700"/>
    </source>
</evidence>
<reference evidence="3 4" key="1">
    <citation type="journal article" date="2015" name="Genome Biol. Evol.">
        <title>Comparative Genomics of a Bacterivorous Green Alga Reveals Evolutionary Causalities and Consequences of Phago-Mixotrophic Mode of Nutrition.</title>
        <authorList>
            <person name="Burns J.A."/>
            <person name="Paasch A."/>
            <person name="Narechania A."/>
            <person name="Kim E."/>
        </authorList>
    </citation>
    <scope>NUCLEOTIDE SEQUENCE [LARGE SCALE GENOMIC DNA]</scope>
    <source>
        <strain evidence="3 4">PLY_AMNH</strain>
    </source>
</reference>
<protein>
    <submittedName>
        <fullName evidence="3">Uncharacterized protein</fullName>
    </submittedName>
</protein>
<accession>A0AAE0L5C0</accession>
<dbReference type="EMBL" id="LGRX02009052">
    <property type="protein sequence ID" value="KAK3272300.1"/>
    <property type="molecule type" value="Genomic_DNA"/>
</dbReference>
<feature type="transmembrane region" description="Helical" evidence="2">
    <location>
        <begin position="107"/>
        <end position="128"/>
    </location>
</feature>
<organism evidence="3 4">
    <name type="scientific">Cymbomonas tetramitiformis</name>
    <dbReference type="NCBI Taxonomy" id="36881"/>
    <lineage>
        <taxon>Eukaryota</taxon>
        <taxon>Viridiplantae</taxon>
        <taxon>Chlorophyta</taxon>
        <taxon>Pyramimonadophyceae</taxon>
        <taxon>Pyramimonadales</taxon>
        <taxon>Pyramimonadaceae</taxon>
        <taxon>Cymbomonas</taxon>
    </lineage>
</organism>
<proteinExistence type="predicted"/>
<comment type="caution">
    <text evidence="3">The sequence shown here is derived from an EMBL/GenBank/DDBJ whole genome shotgun (WGS) entry which is preliminary data.</text>
</comment>
<dbReference type="PANTHER" id="PTHR11319">
    <property type="entry name" value="G PROTEIN-COUPLED RECEPTOR-RELATED"/>
    <property type="match status" value="1"/>
</dbReference>
<gene>
    <name evidence="3" type="ORF">CYMTET_19405</name>
</gene>
<evidence type="ECO:0000313" key="3">
    <source>
        <dbReference type="EMBL" id="KAK3272300.1"/>
    </source>
</evidence>
<dbReference type="AlphaFoldDB" id="A0AAE0L5C0"/>
<feature type="region of interest" description="Disordered" evidence="1">
    <location>
        <begin position="453"/>
        <end position="482"/>
    </location>
</feature>
<keyword evidence="2" id="KW-0472">Membrane</keyword>
<keyword evidence="2" id="KW-0812">Transmembrane</keyword>
<evidence type="ECO:0000256" key="1">
    <source>
        <dbReference type="SAM" id="MobiDB-lite"/>
    </source>
</evidence>
<name>A0AAE0L5C0_9CHLO</name>
<dbReference type="Proteomes" id="UP001190700">
    <property type="component" value="Unassembled WGS sequence"/>
</dbReference>
<sequence>MVRMHLEFVYAGYKEDFWWWECVQLARKFVVSFVLVYYRSEYYKQLVLAQISTDTVMLAVSTQAPFLAPIHNNFEGYHLFTTAITLQCSLLFYSDGSTERVSETGQLLATITVVLMNCGVLVFFLVAFSSRVKEQYGQQVENLLEHSQALQQVRDRFNSVFQRRSSSSSTAASISFWLNLPLKLRTKSNEARANVLSQSADKLQDLDRRDSVATSIMWDSDSIAPSEDSVPDAAQAFETLNPLFARGRRRQNTCQSVAEDSEFEPDTPSASHLRQEWRATSHYAAQASLKLKNAGYDSSVSYHATPINAQDSIQNPKARRISTNPLYSPFETSPISAVPSMHPPRTLECQNIRSDLGNADKSARNAAPSIVSTSIAAMNDLYVMAKSRLRKMTWHADQAPDWTKPSPERRSVFNQQNLLYENEAIEMMPSAGMDFTNPDETEMRRLSTTTATTTVDGLDKPSPYARRMKWRSGASGDPKDDPKLIARESTAMLAKLVSSSGGDDQRHERNMEDWHTSRWISLQGQVRDVMDIAEEPDHFLSAYSKPDDSEVDHKDALMVDQEAKHDERPSSGSAASLRWKFMKDNVH</sequence>
<dbReference type="PANTHER" id="PTHR11319:SF35">
    <property type="entry name" value="OUTER MEMBRANE PROTEIN PMPC-RELATED"/>
    <property type="match status" value="1"/>
</dbReference>
<keyword evidence="4" id="KW-1185">Reference proteome</keyword>